<dbReference type="AlphaFoldDB" id="A0A816VSW7"/>
<gene>
    <name evidence="1" type="ORF">DARMORV10_C08P53890.1</name>
</gene>
<accession>A0A816VSW7</accession>
<proteinExistence type="predicted"/>
<organism evidence="1">
    <name type="scientific">Brassica napus</name>
    <name type="common">Rape</name>
    <dbReference type="NCBI Taxonomy" id="3708"/>
    <lineage>
        <taxon>Eukaryota</taxon>
        <taxon>Viridiplantae</taxon>
        <taxon>Streptophyta</taxon>
        <taxon>Embryophyta</taxon>
        <taxon>Tracheophyta</taxon>
        <taxon>Spermatophyta</taxon>
        <taxon>Magnoliopsida</taxon>
        <taxon>eudicotyledons</taxon>
        <taxon>Gunneridae</taxon>
        <taxon>Pentapetalae</taxon>
        <taxon>rosids</taxon>
        <taxon>malvids</taxon>
        <taxon>Brassicales</taxon>
        <taxon>Brassicaceae</taxon>
        <taxon>Brassiceae</taxon>
        <taxon>Brassica</taxon>
    </lineage>
</organism>
<dbReference type="Proteomes" id="UP001295469">
    <property type="component" value="Chromosome C08"/>
</dbReference>
<dbReference type="EMBL" id="HG994372">
    <property type="protein sequence ID" value="CAF2117112.1"/>
    <property type="molecule type" value="Genomic_DNA"/>
</dbReference>
<evidence type="ECO:0000313" key="1">
    <source>
        <dbReference type="EMBL" id="CAF2117112.1"/>
    </source>
</evidence>
<reference evidence="1" key="1">
    <citation type="submission" date="2021-01" db="EMBL/GenBank/DDBJ databases">
        <authorList>
            <consortium name="Genoscope - CEA"/>
            <person name="William W."/>
        </authorList>
    </citation>
    <scope>NUCLEOTIDE SEQUENCE</scope>
</reference>
<name>A0A816VSW7_BRANA</name>
<sequence>MVLWCSGYHVCLTRKRSPVRSWAAPFPLFFSNNLDLKKGLFLSSVERLTAKMGCASL</sequence>
<protein>
    <submittedName>
        <fullName evidence="1">(rape) hypothetical protein</fullName>
    </submittedName>
</protein>